<dbReference type="CDD" id="cd03713">
    <property type="entry name" value="EFG_mtEFG_C"/>
    <property type="match status" value="1"/>
</dbReference>
<dbReference type="STRING" id="457570.Nther_0010"/>
<dbReference type="InterPro" id="IPR009022">
    <property type="entry name" value="EFG_III"/>
</dbReference>
<dbReference type="InterPro" id="IPR000640">
    <property type="entry name" value="EFG_V-like"/>
</dbReference>
<evidence type="ECO:0000313" key="8">
    <source>
        <dbReference type="Proteomes" id="UP000001683"/>
    </source>
</evidence>
<dbReference type="eggNOG" id="COG0480">
    <property type="taxonomic scope" value="Bacteria"/>
</dbReference>
<dbReference type="CDD" id="cd16262">
    <property type="entry name" value="EFG_III"/>
    <property type="match status" value="1"/>
</dbReference>
<dbReference type="GO" id="GO:0032790">
    <property type="term" value="P:ribosome disassembly"/>
    <property type="evidence" value="ECO:0007669"/>
    <property type="project" value="TreeGrafter"/>
</dbReference>
<dbReference type="NCBIfam" id="TIGR00484">
    <property type="entry name" value="EF-G"/>
    <property type="match status" value="1"/>
</dbReference>
<dbReference type="InterPro" id="IPR041095">
    <property type="entry name" value="EFG_II"/>
</dbReference>
<dbReference type="GO" id="GO:0003746">
    <property type="term" value="F:translation elongation factor activity"/>
    <property type="evidence" value="ECO:0007669"/>
    <property type="project" value="UniProtKB-UniRule"/>
</dbReference>
<keyword evidence="7" id="KW-0648">Protein biosynthesis</keyword>
<dbReference type="InterPro" id="IPR000795">
    <property type="entry name" value="T_Tr_GTP-bd_dom"/>
</dbReference>
<dbReference type="InterPro" id="IPR035649">
    <property type="entry name" value="EFG_V"/>
</dbReference>
<comment type="similarity">
    <text evidence="1">Belongs to the TRAFAC class translation factor GTPase superfamily. Classic translation factor GTPase family. EF-G/EF-2 subfamily.</text>
</comment>
<dbReference type="InterPro" id="IPR009000">
    <property type="entry name" value="Transl_B-barrel_sf"/>
</dbReference>
<gene>
    <name evidence="7" type="ordered locus">Nther_0010</name>
</gene>
<dbReference type="SUPFAM" id="SSF52540">
    <property type="entry name" value="P-loop containing nucleoside triphosphate hydrolases"/>
    <property type="match status" value="1"/>
</dbReference>
<reference evidence="7 8" key="2">
    <citation type="journal article" date="2011" name="J. Bacteriol.">
        <title>Complete genome sequence of the anaerobic, halophilic alkalithermophile Natranaerobius thermophilus JW/NM-WN-LF.</title>
        <authorList>
            <person name="Zhao B."/>
            <person name="Mesbah N.M."/>
            <person name="Dalin E."/>
            <person name="Goodwin L."/>
            <person name="Nolan M."/>
            <person name="Pitluck S."/>
            <person name="Chertkov O."/>
            <person name="Brettin T.S."/>
            <person name="Han J."/>
            <person name="Larimer F.W."/>
            <person name="Land M.L."/>
            <person name="Hauser L."/>
            <person name="Kyrpides N."/>
            <person name="Wiegel J."/>
        </authorList>
    </citation>
    <scope>NUCLEOTIDE SEQUENCE [LARGE SCALE GENOMIC DNA]</scope>
    <source>
        <strain evidence="8">ATCC BAA-1301 / DSM 18059 / JW/NM-WN-LF</strain>
    </source>
</reference>
<dbReference type="OrthoDB" id="9804431at2"/>
<keyword evidence="7" id="KW-0251">Elongation factor</keyword>
<dbReference type="NCBIfam" id="NF009379">
    <property type="entry name" value="PRK12740.1-3"/>
    <property type="match status" value="1"/>
</dbReference>
<keyword evidence="3" id="KW-0547">Nucleotide-binding</keyword>
<dbReference type="InterPro" id="IPR005517">
    <property type="entry name" value="Transl_elong_EFG/EF2_IV"/>
</dbReference>
<dbReference type="EMBL" id="CP001034">
    <property type="protein sequence ID" value="ACB83609.1"/>
    <property type="molecule type" value="Genomic_DNA"/>
</dbReference>
<evidence type="ECO:0000259" key="6">
    <source>
        <dbReference type="PROSITE" id="PS51722"/>
    </source>
</evidence>
<dbReference type="PANTHER" id="PTHR43261:SF6">
    <property type="entry name" value="ELONGATION FACTOR G-LIKE PROTEIN"/>
    <property type="match status" value="1"/>
</dbReference>
<dbReference type="Pfam" id="PF00009">
    <property type="entry name" value="GTP_EFTU"/>
    <property type="match status" value="1"/>
</dbReference>
<dbReference type="InterPro" id="IPR014721">
    <property type="entry name" value="Ribsml_uS5_D2-typ_fold_subgr"/>
</dbReference>
<dbReference type="PANTHER" id="PTHR43261">
    <property type="entry name" value="TRANSLATION ELONGATION FACTOR G-RELATED"/>
    <property type="match status" value="1"/>
</dbReference>
<dbReference type="FunFam" id="2.40.30.10:FF:000006">
    <property type="entry name" value="Elongation factor G"/>
    <property type="match status" value="1"/>
</dbReference>
<dbReference type="InterPro" id="IPR020568">
    <property type="entry name" value="Ribosomal_Su5_D2-typ_SF"/>
</dbReference>
<feature type="domain" description="Tr-type G" evidence="6">
    <location>
        <begin position="7"/>
        <end position="280"/>
    </location>
</feature>
<dbReference type="AlphaFoldDB" id="B2A2Z5"/>
<dbReference type="Gene3D" id="3.30.70.870">
    <property type="entry name" value="Elongation Factor G (Translational Gtpase), domain 3"/>
    <property type="match status" value="1"/>
</dbReference>
<dbReference type="InParanoid" id="B2A2Z5"/>
<evidence type="ECO:0000256" key="2">
    <source>
        <dbReference type="ARBA" id="ARBA00017872"/>
    </source>
</evidence>
<dbReference type="FunFam" id="3.30.230.10:FF:000003">
    <property type="entry name" value="Elongation factor G"/>
    <property type="match status" value="1"/>
</dbReference>
<dbReference type="SMART" id="SM00838">
    <property type="entry name" value="EFG_C"/>
    <property type="match status" value="1"/>
</dbReference>
<dbReference type="InterPro" id="IPR005225">
    <property type="entry name" value="Small_GTP-bd"/>
</dbReference>
<dbReference type="InterPro" id="IPR053905">
    <property type="entry name" value="EF-G-like_DII"/>
</dbReference>
<dbReference type="Pfam" id="PF03764">
    <property type="entry name" value="EFG_IV"/>
    <property type="match status" value="1"/>
</dbReference>
<name>B2A2Z5_NATTJ</name>
<dbReference type="PRINTS" id="PR00315">
    <property type="entry name" value="ELONGATNFCT"/>
</dbReference>
<dbReference type="GO" id="GO:0005525">
    <property type="term" value="F:GTP binding"/>
    <property type="evidence" value="ECO:0007669"/>
    <property type="project" value="UniProtKB-UniRule"/>
</dbReference>
<dbReference type="Pfam" id="PF22042">
    <property type="entry name" value="EF-G_D2"/>
    <property type="match status" value="1"/>
</dbReference>
<dbReference type="Gene3D" id="2.40.30.10">
    <property type="entry name" value="Translation factors"/>
    <property type="match status" value="1"/>
</dbReference>
<dbReference type="FunFam" id="3.40.50.300:FF:001994">
    <property type="entry name" value="Translation elongation factor G"/>
    <property type="match status" value="1"/>
</dbReference>
<dbReference type="CDD" id="cd04088">
    <property type="entry name" value="EFG_mtEFG_II"/>
    <property type="match status" value="1"/>
</dbReference>
<evidence type="ECO:0000256" key="5">
    <source>
        <dbReference type="NCBIfam" id="TIGR00484"/>
    </source>
</evidence>
<dbReference type="NCBIfam" id="NF009381">
    <property type="entry name" value="PRK12740.1-5"/>
    <property type="match status" value="1"/>
</dbReference>
<evidence type="ECO:0000256" key="1">
    <source>
        <dbReference type="ARBA" id="ARBA00005870"/>
    </source>
</evidence>
<accession>B2A2Z5</accession>
<dbReference type="Gene3D" id="3.30.230.10">
    <property type="match status" value="1"/>
</dbReference>
<dbReference type="NCBIfam" id="NF009891">
    <property type="entry name" value="PRK13351.1-1"/>
    <property type="match status" value="1"/>
</dbReference>
<dbReference type="PROSITE" id="PS51722">
    <property type="entry name" value="G_TR_2"/>
    <property type="match status" value="1"/>
</dbReference>
<dbReference type="InterPro" id="IPR047872">
    <property type="entry name" value="EFG_IV"/>
</dbReference>
<dbReference type="InterPro" id="IPR027417">
    <property type="entry name" value="P-loop_NTPase"/>
</dbReference>
<dbReference type="SUPFAM" id="SSF50447">
    <property type="entry name" value="Translation proteins"/>
    <property type="match status" value="1"/>
</dbReference>
<evidence type="ECO:0000313" key="7">
    <source>
        <dbReference type="EMBL" id="ACB83609.1"/>
    </source>
</evidence>
<dbReference type="SUPFAM" id="SSF54980">
    <property type="entry name" value="EF-G C-terminal domain-like"/>
    <property type="match status" value="2"/>
</dbReference>
<dbReference type="SUPFAM" id="SSF54211">
    <property type="entry name" value="Ribosomal protein S5 domain 2-like"/>
    <property type="match status" value="1"/>
</dbReference>
<dbReference type="CDD" id="cd01434">
    <property type="entry name" value="EFG_mtEFG1_IV"/>
    <property type="match status" value="1"/>
</dbReference>
<dbReference type="Pfam" id="PF00679">
    <property type="entry name" value="EFG_C"/>
    <property type="match status" value="1"/>
</dbReference>
<keyword evidence="4" id="KW-0342">GTP-binding</keyword>
<dbReference type="SMART" id="SM00889">
    <property type="entry name" value="EFG_IV"/>
    <property type="match status" value="1"/>
</dbReference>
<keyword evidence="8" id="KW-1185">Reference proteome</keyword>
<dbReference type="Proteomes" id="UP000001683">
    <property type="component" value="Chromosome"/>
</dbReference>
<reference evidence="7 8" key="1">
    <citation type="submission" date="2008-04" db="EMBL/GenBank/DDBJ databases">
        <title>Complete sequence of chromosome of Natranaerobius thermophilus JW/NM-WN-LF.</title>
        <authorList>
            <consortium name="US DOE Joint Genome Institute"/>
            <person name="Copeland A."/>
            <person name="Lucas S."/>
            <person name="Lapidus A."/>
            <person name="Glavina del Rio T."/>
            <person name="Dalin E."/>
            <person name="Tice H."/>
            <person name="Bruce D."/>
            <person name="Goodwin L."/>
            <person name="Pitluck S."/>
            <person name="Chertkov O."/>
            <person name="Brettin T."/>
            <person name="Detter J.C."/>
            <person name="Han C."/>
            <person name="Kuske C.R."/>
            <person name="Schmutz J."/>
            <person name="Larimer F."/>
            <person name="Land M."/>
            <person name="Hauser L."/>
            <person name="Kyrpides N."/>
            <person name="Lykidis A."/>
            <person name="Mesbah N.M."/>
            <person name="Wiegel J."/>
        </authorList>
    </citation>
    <scope>NUCLEOTIDE SEQUENCE [LARGE SCALE GENOMIC DNA]</scope>
    <source>
        <strain evidence="8">ATCC BAA-1301 / DSM 18059 / JW/NM-WN-LF</strain>
    </source>
</reference>
<dbReference type="CDD" id="cd04170">
    <property type="entry name" value="EF-G_bact"/>
    <property type="match status" value="1"/>
</dbReference>
<proteinExistence type="inferred from homology"/>
<dbReference type="FunFam" id="3.30.70.240:FF:000001">
    <property type="entry name" value="Elongation factor G"/>
    <property type="match status" value="1"/>
</dbReference>
<organism evidence="7 8">
    <name type="scientific">Natranaerobius thermophilus (strain ATCC BAA-1301 / DSM 18059 / JW/NM-WN-LF)</name>
    <dbReference type="NCBI Taxonomy" id="457570"/>
    <lineage>
        <taxon>Bacteria</taxon>
        <taxon>Bacillati</taxon>
        <taxon>Bacillota</taxon>
        <taxon>Clostridia</taxon>
        <taxon>Natranaerobiales</taxon>
        <taxon>Natranaerobiaceae</taxon>
        <taxon>Natranaerobius</taxon>
    </lineage>
</organism>
<protein>
    <recommendedName>
        <fullName evidence="2 5">Elongation factor G</fullName>
    </recommendedName>
</protein>
<dbReference type="InterPro" id="IPR035647">
    <property type="entry name" value="EFG_III/V"/>
</dbReference>
<dbReference type="KEGG" id="nth:Nther_0010"/>
<dbReference type="GO" id="GO:0003924">
    <property type="term" value="F:GTPase activity"/>
    <property type="evidence" value="ECO:0007669"/>
    <property type="project" value="InterPro"/>
</dbReference>
<dbReference type="Gene3D" id="3.30.70.240">
    <property type="match status" value="1"/>
</dbReference>
<sequence length="692" mass="76997">MKSYQPDQIRNVGLCSHGGAGKTSLTEALLYSSNSIDRLGNVEDGTTTTDFDKEEVDRGITINTSVAPCEWKGHKLNLVDTPGYFDFIGDVKSSLRIVDGALIVVCAASGVQVGTEQVWHYADENDLPRVVFINKMERENASFNRTLEQLRENFGDQVVPVMIPIGSEDSFEGVINLVTMKANYHKGDGKEFSEEEIPSEYQEEADNFREMLMEAVAECDDEMLEKYLEGESLTEDEVINGVKQFTKEGELIPVLCGSAIQNIGVTQLMDCLKYYIPSPVDLNYQGFNPETEEEVKINPSEEGPFSAFVFKTVADPYVGRLNYFRVYSGQLSDDKEAYNSNNKTSERIGKLYYLKGKEQIPVNTVSVGDIAAVSKLQKTATGDTLSDSEKPVKLPEVEFPDPVISFAVVTQDKGDEEKVGTSLSKFLEEDPILNLEKNDETKETLISGMGELQLEIIIEKMKKKYGVDVELKTPKVPYKETITKTVNAEEKYKKQSGGRGQYGHVFIEFSPLQEGEGFQFENNIVGGVIPKTYIPAVEKGIFEAMETGVLAGYPVIDIKANLYDGSHHSVDSSEMAFKVAGANAFKKGMQNAQPVLLEPVMEVEVRVPEKFMGDIMGDINSKRGKIQGMDPDGDYQIIKAYVPQAEMLRYAIDLRSMAQGRGTFTSVFSHYERVPDDVRDEIIEETTAEKEA</sequence>
<evidence type="ECO:0000256" key="4">
    <source>
        <dbReference type="ARBA" id="ARBA00023134"/>
    </source>
</evidence>
<dbReference type="NCBIfam" id="TIGR00231">
    <property type="entry name" value="small_GTP"/>
    <property type="match status" value="1"/>
</dbReference>
<dbReference type="Gene3D" id="3.40.50.300">
    <property type="entry name" value="P-loop containing nucleotide triphosphate hydrolases"/>
    <property type="match status" value="1"/>
</dbReference>
<dbReference type="InterPro" id="IPR004540">
    <property type="entry name" value="Transl_elong_EFG/EF2"/>
</dbReference>
<dbReference type="HOGENOM" id="CLU_002794_4_1_9"/>
<evidence type="ECO:0000256" key="3">
    <source>
        <dbReference type="ARBA" id="ARBA00022741"/>
    </source>
</evidence>
<dbReference type="Pfam" id="PF14492">
    <property type="entry name" value="EFG_III"/>
    <property type="match status" value="1"/>
</dbReference>
<dbReference type="RefSeq" id="WP_012446500.1">
    <property type="nucleotide sequence ID" value="NC_010718.1"/>
</dbReference>